<dbReference type="GO" id="GO:0010052">
    <property type="term" value="P:guard cell differentiation"/>
    <property type="evidence" value="ECO:0007669"/>
    <property type="project" value="UniProtKB-UniRule"/>
</dbReference>
<evidence type="ECO:0000256" key="7">
    <source>
        <dbReference type="RuleBase" id="RU367102"/>
    </source>
</evidence>
<organism evidence="9 10">
    <name type="scientific">Carya illinoinensis</name>
    <name type="common">Pecan</name>
    <dbReference type="NCBI Taxonomy" id="32201"/>
    <lineage>
        <taxon>Eukaryota</taxon>
        <taxon>Viridiplantae</taxon>
        <taxon>Streptophyta</taxon>
        <taxon>Embryophyta</taxon>
        <taxon>Tracheophyta</taxon>
        <taxon>Spermatophyta</taxon>
        <taxon>Magnoliopsida</taxon>
        <taxon>eudicotyledons</taxon>
        <taxon>Gunneridae</taxon>
        <taxon>Pentapetalae</taxon>
        <taxon>rosids</taxon>
        <taxon>fabids</taxon>
        <taxon>Fagales</taxon>
        <taxon>Juglandaceae</taxon>
        <taxon>Carya</taxon>
    </lineage>
</organism>
<comment type="caution">
    <text evidence="9">The sequence shown here is derived from an EMBL/GenBank/DDBJ whole genome shotgun (WGS) entry which is preliminary data.</text>
</comment>
<feature type="transmembrane region" description="Helical" evidence="8">
    <location>
        <begin position="66"/>
        <end position="87"/>
    </location>
</feature>
<keyword evidence="6" id="KW-1015">Disulfide bond</keyword>
<keyword evidence="5" id="KW-0732">Signal</keyword>
<dbReference type="GO" id="GO:0005576">
    <property type="term" value="C:extracellular region"/>
    <property type="evidence" value="ECO:0007669"/>
    <property type="project" value="UniProtKB-SubCell"/>
</dbReference>
<gene>
    <name evidence="9" type="ORF">I3842_03G201700</name>
</gene>
<evidence type="ECO:0000256" key="5">
    <source>
        <dbReference type="ARBA" id="ARBA00022729"/>
    </source>
</evidence>
<evidence type="ECO:0000256" key="2">
    <source>
        <dbReference type="ARBA" id="ARBA00008127"/>
    </source>
</evidence>
<comment type="similarity">
    <text evidence="2 7">Belongs to the plant cysteine rich small secretory peptide family. Epidermal patterning factor subfamily.</text>
</comment>
<keyword evidence="3 7" id="KW-0217">Developmental protein</keyword>
<comment type="subcellular location">
    <subcellularLocation>
        <location evidence="1 7">Secreted</location>
    </subcellularLocation>
</comment>
<evidence type="ECO:0000256" key="3">
    <source>
        <dbReference type="ARBA" id="ARBA00022473"/>
    </source>
</evidence>
<dbReference type="EMBL" id="CM031827">
    <property type="protein sequence ID" value="KAG6723303.1"/>
    <property type="molecule type" value="Genomic_DNA"/>
</dbReference>
<dbReference type="PANTHER" id="PTHR33109:SF74">
    <property type="entry name" value="EPIDERMAL PATTERNING FACTOR-LIKE PROTEIN"/>
    <property type="match status" value="1"/>
</dbReference>
<accession>A0A922FMY6</accession>
<feature type="transmembrane region" description="Helical" evidence="8">
    <location>
        <begin position="24"/>
        <end position="45"/>
    </location>
</feature>
<evidence type="ECO:0000256" key="4">
    <source>
        <dbReference type="ARBA" id="ARBA00022525"/>
    </source>
</evidence>
<keyword evidence="8" id="KW-1133">Transmembrane helix</keyword>
<keyword evidence="8" id="KW-0472">Membrane</keyword>
<dbReference type="InterPro" id="IPR039455">
    <property type="entry name" value="EPFL"/>
</dbReference>
<dbReference type="Pfam" id="PF17181">
    <property type="entry name" value="EPF"/>
    <property type="match status" value="1"/>
</dbReference>
<evidence type="ECO:0000256" key="1">
    <source>
        <dbReference type="ARBA" id="ARBA00004613"/>
    </source>
</evidence>
<evidence type="ECO:0000313" key="10">
    <source>
        <dbReference type="Proteomes" id="UP000811246"/>
    </source>
</evidence>
<dbReference type="AlphaFoldDB" id="A0A922FMY6"/>
<protein>
    <recommendedName>
        <fullName evidence="7">Epidermal patterning factor-like protein</fullName>
    </recommendedName>
</protein>
<reference evidence="9" key="1">
    <citation type="submission" date="2021-01" db="EMBL/GenBank/DDBJ databases">
        <authorList>
            <person name="Lovell J.T."/>
            <person name="Bentley N."/>
            <person name="Bhattarai G."/>
            <person name="Jenkins J.W."/>
            <person name="Sreedasyam A."/>
            <person name="Alarcon Y."/>
            <person name="Bock C."/>
            <person name="Boston L."/>
            <person name="Carlson J."/>
            <person name="Cervantes K."/>
            <person name="Clermont K."/>
            <person name="Krom N."/>
            <person name="Kubenka K."/>
            <person name="Mamidi S."/>
            <person name="Mattison C."/>
            <person name="Monteros M."/>
            <person name="Pisani C."/>
            <person name="Plott C."/>
            <person name="Rajasekar S."/>
            <person name="Rhein H.S."/>
            <person name="Rohla C."/>
            <person name="Song M."/>
            <person name="Hilaire R.S."/>
            <person name="Shu S."/>
            <person name="Wells L."/>
            <person name="Wang X."/>
            <person name="Webber J."/>
            <person name="Heerema R.J."/>
            <person name="Klein P."/>
            <person name="Conner P."/>
            <person name="Grauke L."/>
            <person name="Grimwood J."/>
            <person name="Schmutz J."/>
            <person name="Randall J.J."/>
        </authorList>
    </citation>
    <scope>NUCLEOTIDE SEQUENCE</scope>
    <source>
        <tissue evidence="9">Leaf</tissue>
    </source>
</reference>
<proteinExistence type="inferred from homology"/>
<keyword evidence="8" id="KW-0812">Transmembrane</keyword>
<comment type="function">
    <text evidence="7">Controls stomatal patterning.</text>
</comment>
<evidence type="ECO:0000256" key="6">
    <source>
        <dbReference type="ARBA" id="ARBA00023157"/>
    </source>
</evidence>
<keyword evidence="4 7" id="KW-0964">Secreted</keyword>
<dbReference type="PANTHER" id="PTHR33109">
    <property type="entry name" value="EPIDERMAL PATTERNING FACTOR-LIKE PROTEIN 4"/>
    <property type="match status" value="1"/>
</dbReference>
<evidence type="ECO:0000256" key="8">
    <source>
        <dbReference type="SAM" id="Phobius"/>
    </source>
</evidence>
<dbReference type="Proteomes" id="UP000811246">
    <property type="component" value="Chromosome 3"/>
</dbReference>
<evidence type="ECO:0000313" key="9">
    <source>
        <dbReference type="EMBL" id="KAG6723303.1"/>
    </source>
</evidence>
<name>A0A922FMY6_CARIL</name>
<sequence length="190" mass="21536">MAFALPWEACFLSSLRSFFYLTPLFGQFNVISVLKGLSLSLSLSVRRRSQSSSVGWDYKKEMKKTMCCFLMCSTLQIIMTSILVTTIRPLESYHAAQLQHGQTPHFPQPAYSSKQVLESINEGEANGEEAKYRWLSRLGSRPPSCLHKCEGCIPCYPIQIPATTDEVGLHYANYEPEGWKCKCRSSFFNP</sequence>